<keyword evidence="3" id="KW-1185">Reference proteome</keyword>
<reference evidence="2 3" key="1">
    <citation type="submission" date="2016-10" db="EMBL/GenBank/DDBJ databases">
        <authorList>
            <person name="de Groot N.N."/>
        </authorList>
    </citation>
    <scope>NUCLEOTIDE SEQUENCE [LARGE SCALE GENOMIC DNA]</scope>
    <source>
        <strain evidence="2 3">CGMCC 1.8925</strain>
    </source>
</reference>
<dbReference type="EMBL" id="FMVT01000001">
    <property type="protein sequence ID" value="SCX88878.1"/>
    <property type="molecule type" value="Genomic_DNA"/>
</dbReference>
<organism evidence="2 3">
    <name type="scientific">Paracoccus tibetensis</name>
    <dbReference type="NCBI Taxonomy" id="336292"/>
    <lineage>
        <taxon>Bacteria</taxon>
        <taxon>Pseudomonadati</taxon>
        <taxon>Pseudomonadota</taxon>
        <taxon>Alphaproteobacteria</taxon>
        <taxon>Rhodobacterales</taxon>
        <taxon>Paracoccaceae</taxon>
        <taxon>Paracoccus</taxon>
    </lineage>
</organism>
<dbReference type="GO" id="GO:0008270">
    <property type="term" value="F:zinc ion binding"/>
    <property type="evidence" value="ECO:0007669"/>
    <property type="project" value="InterPro"/>
</dbReference>
<evidence type="ECO:0000313" key="3">
    <source>
        <dbReference type="Proteomes" id="UP000199502"/>
    </source>
</evidence>
<dbReference type="RefSeq" id="WP_090739590.1">
    <property type="nucleotide sequence ID" value="NZ_FMVT01000001.1"/>
</dbReference>
<dbReference type="STRING" id="336292.SAMN05660710_00123"/>
<dbReference type="GO" id="GO:0003677">
    <property type="term" value="F:DNA binding"/>
    <property type="evidence" value="ECO:0007669"/>
    <property type="project" value="InterPro"/>
</dbReference>
<dbReference type="Pfam" id="PF23639">
    <property type="entry name" value="DUF7146"/>
    <property type="match status" value="1"/>
</dbReference>
<accession>A0A1G5BFG2</accession>
<dbReference type="Proteomes" id="UP000199502">
    <property type="component" value="Unassembled WGS sequence"/>
</dbReference>
<dbReference type="InterPro" id="IPR055570">
    <property type="entry name" value="DUF7146"/>
</dbReference>
<dbReference type="OrthoDB" id="9811157at2"/>
<dbReference type="InterPro" id="IPR036977">
    <property type="entry name" value="DNA_primase_Znf_CHC2"/>
</dbReference>
<dbReference type="GO" id="GO:0006260">
    <property type="term" value="P:DNA replication"/>
    <property type="evidence" value="ECO:0007669"/>
    <property type="project" value="InterPro"/>
</dbReference>
<evidence type="ECO:0000313" key="2">
    <source>
        <dbReference type="EMBL" id="SCX88878.1"/>
    </source>
</evidence>
<name>A0A1G5BFG2_9RHOB</name>
<dbReference type="Gene3D" id="3.90.580.10">
    <property type="entry name" value="Zinc finger, CHC2-type domain"/>
    <property type="match status" value="1"/>
</dbReference>
<feature type="domain" description="DUF7146" evidence="1">
    <location>
        <begin position="125"/>
        <end position="248"/>
    </location>
</feature>
<dbReference type="SUPFAM" id="SSF57783">
    <property type="entry name" value="Zinc beta-ribbon"/>
    <property type="match status" value="1"/>
</dbReference>
<dbReference type="AlphaFoldDB" id="A0A1G5BFG2"/>
<evidence type="ECO:0000259" key="1">
    <source>
        <dbReference type="Pfam" id="PF23639"/>
    </source>
</evidence>
<gene>
    <name evidence="2" type="ORF">SAMN05660710_00123</name>
</gene>
<proteinExistence type="predicted"/>
<sequence length="380" mass="41619">MTRDDGRLQLAHQVPMNELVDRLAIPSLRRAGAELVGPCPSCGGTDRFGVNLQKAVFLCRRCEAKGDQVALVRLVLGLDFPAALDWLVGAPQELTREQRAEQARRAAAHKREREAEAERRRCLAIRQAREIWNYALPADGTLVVDYLARRGLTVRANARLPRCFRYEPAARLVVADDSRRGEYVTVHEGPAMLAAIQGPDHSITGVHRTWIDLDQPKGKVVARHPKKPDELLPSKKVYGSKKGGAIRIHTPIEMEHLIMAEGIETTMSAMIGGPRGRTGYWAGVDLGNMAGARKLGPGLKYAGIPDLTDQEAFVPPASVKHLVYVQDGDSEPKLTKAKLQAGLRRAMALRRGLTAKIVHPGDGIDMNDLLMGAEPVCKGD</sequence>
<protein>
    <submittedName>
        <fullName evidence="2">CHC2 zinc finger</fullName>
    </submittedName>
</protein>